<feature type="signal peptide" evidence="1">
    <location>
        <begin position="1"/>
        <end position="18"/>
    </location>
</feature>
<accession>A0A9P6CJH9</accession>
<name>A0A9P6CJH9_9AGAR</name>
<feature type="chain" id="PRO_5040303601" description="Proline-rich protein" evidence="1">
    <location>
        <begin position="19"/>
        <end position="438"/>
    </location>
</feature>
<dbReference type="AlphaFoldDB" id="A0A9P6CJH9"/>
<sequence length="438" mass="43452">MVRLTFIVFTLIASIVHGAPLSKRIAQSIASATAKWEQACIAAGGAQRCNPVSVAAFSTLLAAPGPCEQQKAADNMIDLAKTLGGDADMIRLAQIFTQQPRNTPTSQSVQYCQEAPKNPELNGLFQCQFAGANPTVFVGGIAVGQPETIPFGLNGPLNPPGSCPANPTGPLTDGTQLIDTTQNPGIGASPKAPTPIITSATGVQTSVAIPAPSVPVPASGGSDLKLQNGKDAQKLNAKFATLSVSSPCAVGELACVGSEFAQCVNGKFVTTSCGALQCVALPLVNAPGTSITCTTEADAIARISASGATGGVTGTDRDVSPPNNSAPATLPVLTVPTPAAPVAGGFKAQNGKAAQALNAKFANLSANSPCNPGDQACIGDGFAQCVGGKFVIMSCGATLTCAALPLVNAPGTSIACTTAADAAARIEASGAAGGITGA</sequence>
<reference evidence="2" key="1">
    <citation type="submission" date="2020-11" db="EMBL/GenBank/DDBJ databases">
        <authorList>
            <consortium name="DOE Joint Genome Institute"/>
            <person name="Ahrendt S."/>
            <person name="Riley R."/>
            <person name="Andreopoulos W."/>
            <person name="Labutti K."/>
            <person name="Pangilinan J."/>
            <person name="Ruiz-Duenas F.J."/>
            <person name="Barrasa J.M."/>
            <person name="Sanchez-Garcia M."/>
            <person name="Camarero S."/>
            <person name="Miyauchi S."/>
            <person name="Serrano A."/>
            <person name="Linde D."/>
            <person name="Babiker R."/>
            <person name="Drula E."/>
            <person name="Ayuso-Fernandez I."/>
            <person name="Pacheco R."/>
            <person name="Padilla G."/>
            <person name="Ferreira P."/>
            <person name="Barriuso J."/>
            <person name="Kellner H."/>
            <person name="Castanera R."/>
            <person name="Alfaro M."/>
            <person name="Ramirez L."/>
            <person name="Pisabarro A.G."/>
            <person name="Kuo A."/>
            <person name="Tritt A."/>
            <person name="Lipzen A."/>
            <person name="He G."/>
            <person name="Yan M."/>
            <person name="Ng V."/>
            <person name="Cullen D."/>
            <person name="Martin F."/>
            <person name="Rosso M.-N."/>
            <person name="Henrissat B."/>
            <person name="Hibbett D."/>
            <person name="Martinez A.T."/>
            <person name="Grigoriev I.V."/>
        </authorList>
    </citation>
    <scope>NUCLEOTIDE SEQUENCE</scope>
    <source>
        <strain evidence="2">CBS 247.69</strain>
    </source>
</reference>
<evidence type="ECO:0008006" key="4">
    <source>
        <dbReference type="Google" id="ProtNLM"/>
    </source>
</evidence>
<evidence type="ECO:0000313" key="3">
    <source>
        <dbReference type="Proteomes" id="UP000807353"/>
    </source>
</evidence>
<evidence type="ECO:0000313" key="2">
    <source>
        <dbReference type="EMBL" id="KAF9462879.1"/>
    </source>
</evidence>
<dbReference type="OrthoDB" id="2362516at2759"/>
<gene>
    <name evidence="2" type="ORF">BDZ94DRAFT_654465</name>
</gene>
<dbReference type="EMBL" id="MU150267">
    <property type="protein sequence ID" value="KAF9462879.1"/>
    <property type="molecule type" value="Genomic_DNA"/>
</dbReference>
<protein>
    <recommendedName>
        <fullName evidence="4">Proline-rich protein</fullName>
    </recommendedName>
</protein>
<keyword evidence="3" id="KW-1185">Reference proteome</keyword>
<evidence type="ECO:0000256" key="1">
    <source>
        <dbReference type="SAM" id="SignalP"/>
    </source>
</evidence>
<organism evidence="2 3">
    <name type="scientific">Collybia nuda</name>
    <dbReference type="NCBI Taxonomy" id="64659"/>
    <lineage>
        <taxon>Eukaryota</taxon>
        <taxon>Fungi</taxon>
        <taxon>Dikarya</taxon>
        <taxon>Basidiomycota</taxon>
        <taxon>Agaricomycotina</taxon>
        <taxon>Agaricomycetes</taxon>
        <taxon>Agaricomycetidae</taxon>
        <taxon>Agaricales</taxon>
        <taxon>Tricholomatineae</taxon>
        <taxon>Clitocybaceae</taxon>
        <taxon>Collybia</taxon>
    </lineage>
</organism>
<dbReference type="Proteomes" id="UP000807353">
    <property type="component" value="Unassembled WGS sequence"/>
</dbReference>
<proteinExistence type="predicted"/>
<comment type="caution">
    <text evidence="2">The sequence shown here is derived from an EMBL/GenBank/DDBJ whole genome shotgun (WGS) entry which is preliminary data.</text>
</comment>
<keyword evidence="1" id="KW-0732">Signal</keyword>